<keyword evidence="5 11" id="KW-0808">Transferase</keyword>
<dbReference type="Gene3D" id="3.40.1160.10">
    <property type="entry name" value="Acetylglutamate kinase-like"/>
    <property type="match status" value="1"/>
</dbReference>
<evidence type="ECO:0000259" key="12">
    <source>
        <dbReference type="Pfam" id="PF00696"/>
    </source>
</evidence>
<evidence type="ECO:0000313" key="14">
    <source>
        <dbReference type="Proteomes" id="UP001325140"/>
    </source>
</evidence>
<comment type="subunit">
    <text evidence="11">Homohexamer.</text>
</comment>
<dbReference type="Pfam" id="PF00696">
    <property type="entry name" value="AA_kinase"/>
    <property type="match status" value="1"/>
</dbReference>
<comment type="similarity">
    <text evidence="3 11">Belongs to the UMP kinase family.</text>
</comment>
<dbReference type="EC" id="2.7.4.22" evidence="11"/>
<evidence type="ECO:0000256" key="2">
    <source>
        <dbReference type="ARBA" id="ARBA00004791"/>
    </source>
</evidence>
<keyword evidence="7 11" id="KW-0418">Kinase</keyword>
<dbReference type="PANTHER" id="PTHR42833">
    <property type="entry name" value="URIDYLATE KINASE"/>
    <property type="match status" value="1"/>
</dbReference>
<dbReference type="NCBIfam" id="TIGR02075">
    <property type="entry name" value="pyrH_bact"/>
    <property type="match status" value="1"/>
</dbReference>
<dbReference type="InterPro" id="IPR036393">
    <property type="entry name" value="AceGlu_kinase-like_sf"/>
</dbReference>
<comment type="subcellular location">
    <subcellularLocation>
        <location evidence="1 11">Cytoplasm</location>
    </subcellularLocation>
</comment>
<feature type="binding site" evidence="11">
    <location>
        <position position="67"/>
    </location>
    <ligand>
        <name>ATP</name>
        <dbReference type="ChEBI" id="CHEBI:30616"/>
    </ligand>
</feature>
<feature type="binding site" evidence="11">
    <location>
        <position position="63"/>
    </location>
    <ligand>
        <name>ATP</name>
        <dbReference type="ChEBI" id="CHEBI:30616"/>
    </ligand>
</feature>
<evidence type="ECO:0000256" key="1">
    <source>
        <dbReference type="ARBA" id="ARBA00004496"/>
    </source>
</evidence>
<feature type="binding site" evidence="11">
    <location>
        <position position="62"/>
    </location>
    <ligand>
        <name>UMP</name>
        <dbReference type="ChEBI" id="CHEBI:57865"/>
    </ligand>
</feature>
<evidence type="ECO:0000256" key="5">
    <source>
        <dbReference type="ARBA" id="ARBA00022679"/>
    </source>
</evidence>
<evidence type="ECO:0000256" key="11">
    <source>
        <dbReference type="HAMAP-Rule" id="MF_01220"/>
    </source>
</evidence>
<feature type="binding site" evidence="11">
    <location>
        <position position="170"/>
    </location>
    <ligand>
        <name>ATP</name>
        <dbReference type="ChEBI" id="CHEBI:30616"/>
    </ligand>
</feature>
<keyword evidence="6 11" id="KW-0547">Nucleotide-binding</keyword>
<evidence type="ECO:0000256" key="3">
    <source>
        <dbReference type="ARBA" id="ARBA00007614"/>
    </source>
</evidence>
<keyword evidence="8 11" id="KW-0067">ATP-binding</keyword>
<evidence type="ECO:0000256" key="9">
    <source>
        <dbReference type="ARBA" id="ARBA00022975"/>
    </source>
</evidence>
<evidence type="ECO:0000256" key="10">
    <source>
        <dbReference type="ARBA" id="ARBA00047767"/>
    </source>
</evidence>
<name>A0ABZ0UQG4_9RICK</name>
<dbReference type="PIRSF" id="PIRSF005650">
    <property type="entry name" value="Uridylate_kin"/>
    <property type="match status" value="1"/>
</dbReference>
<organism evidence="13 14">
    <name type="scientific">Candidatus Fokinia crypta</name>
    <dbReference type="NCBI Taxonomy" id="1920990"/>
    <lineage>
        <taxon>Bacteria</taxon>
        <taxon>Pseudomonadati</taxon>
        <taxon>Pseudomonadota</taxon>
        <taxon>Alphaproteobacteria</taxon>
        <taxon>Rickettsiales</taxon>
        <taxon>Candidatus Midichloriaceae</taxon>
        <taxon>Candidatus Fokinia</taxon>
    </lineage>
</organism>
<sequence>MYFLLYQNNAVPYKRIMLKLSGEALRGQDANTIWDFASILRICQDLQRIHVKGIGICIVVGGGNICRGTTLSKIGIERVRSDQMGMLATVMNSIAIQSVFDSLNIESRLQSALSISQCAEPYVIRRGLRHLEKRRVLIFSGGTGNPFFTTDTGAVLRALEMKCDVMIKGTGVDGIYCSDPRKNPDAILYKELSYDKAIEEKLGIADSTAMTMARDGGLPLLVCNIHKPKILSEIVFDLSKEYSIVKC</sequence>
<comment type="catalytic activity">
    <reaction evidence="10 11">
        <text>UMP + ATP = UDP + ADP</text>
        <dbReference type="Rhea" id="RHEA:24400"/>
        <dbReference type="ChEBI" id="CHEBI:30616"/>
        <dbReference type="ChEBI" id="CHEBI:57865"/>
        <dbReference type="ChEBI" id="CHEBI:58223"/>
        <dbReference type="ChEBI" id="CHEBI:456216"/>
        <dbReference type="EC" id="2.7.4.22"/>
    </reaction>
</comment>
<keyword evidence="4 11" id="KW-0963">Cytoplasm</keyword>
<evidence type="ECO:0000313" key="13">
    <source>
        <dbReference type="EMBL" id="WPX98127.1"/>
    </source>
</evidence>
<dbReference type="InterPro" id="IPR015963">
    <property type="entry name" value="Uridylate_kinase_bac"/>
</dbReference>
<protein>
    <recommendedName>
        <fullName evidence="11">Uridylate kinase</fullName>
        <shortName evidence="11">UK</shortName>
        <ecNumber evidence="11">2.7.4.22</ecNumber>
    </recommendedName>
    <alternativeName>
        <fullName evidence="11">Uridine monophosphate kinase</fullName>
        <shortName evidence="11">UMP kinase</shortName>
        <shortName evidence="11">UMPK</shortName>
    </alternativeName>
</protein>
<feature type="binding site" evidence="11">
    <location>
        <position position="82"/>
    </location>
    <ligand>
        <name>UMP</name>
        <dbReference type="ChEBI" id="CHEBI:57865"/>
    </ligand>
</feature>
<evidence type="ECO:0000256" key="6">
    <source>
        <dbReference type="ARBA" id="ARBA00022741"/>
    </source>
</evidence>
<feature type="binding site" evidence="11">
    <location>
        <position position="179"/>
    </location>
    <ligand>
        <name>ATP</name>
        <dbReference type="ChEBI" id="CHEBI:30616"/>
    </ligand>
</feature>
<feature type="binding site" evidence="11">
    <location>
        <begin position="143"/>
        <end position="150"/>
    </location>
    <ligand>
        <name>UMP</name>
        <dbReference type="ChEBI" id="CHEBI:57865"/>
    </ligand>
</feature>
<evidence type="ECO:0000256" key="4">
    <source>
        <dbReference type="ARBA" id="ARBA00022490"/>
    </source>
</evidence>
<proteinExistence type="inferred from homology"/>
<dbReference type="InterPro" id="IPR001048">
    <property type="entry name" value="Asp/Glu/Uridylate_kinase"/>
</dbReference>
<comment type="caution">
    <text evidence="11">Lacks conserved residue(s) required for the propagation of feature annotation.</text>
</comment>
<dbReference type="RefSeq" id="WP_323722099.1">
    <property type="nucleotide sequence ID" value="NZ_CP110343.1"/>
</dbReference>
<dbReference type="PANTHER" id="PTHR42833:SF4">
    <property type="entry name" value="URIDYLATE KINASE PUMPKIN, CHLOROPLASTIC"/>
    <property type="match status" value="1"/>
</dbReference>
<evidence type="ECO:0000256" key="8">
    <source>
        <dbReference type="ARBA" id="ARBA00022840"/>
    </source>
</evidence>
<dbReference type="EMBL" id="CP110343">
    <property type="protein sequence ID" value="WPX98127.1"/>
    <property type="molecule type" value="Genomic_DNA"/>
</dbReference>
<accession>A0ABZ0UQG4</accession>
<dbReference type="HAMAP" id="MF_01220_B">
    <property type="entry name" value="PyrH_B"/>
    <property type="match status" value="1"/>
</dbReference>
<evidence type="ECO:0000256" key="7">
    <source>
        <dbReference type="ARBA" id="ARBA00022777"/>
    </source>
</evidence>
<dbReference type="InterPro" id="IPR011817">
    <property type="entry name" value="Uridylate_kinase"/>
</dbReference>
<feature type="domain" description="Aspartate/glutamate/uridylate kinase" evidence="12">
    <location>
        <begin position="14"/>
        <end position="224"/>
    </location>
</feature>
<dbReference type="Proteomes" id="UP001325140">
    <property type="component" value="Chromosome"/>
</dbReference>
<feature type="binding site" evidence="11">
    <location>
        <begin position="19"/>
        <end position="22"/>
    </location>
    <ligand>
        <name>ATP</name>
        <dbReference type="ChEBI" id="CHEBI:30616"/>
    </ligand>
</feature>
<keyword evidence="14" id="KW-1185">Reference proteome</keyword>
<keyword evidence="9 11" id="KW-0665">Pyrimidine biosynthesis</keyword>
<dbReference type="GO" id="GO:0016301">
    <property type="term" value="F:kinase activity"/>
    <property type="evidence" value="ECO:0007669"/>
    <property type="project" value="UniProtKB-KW"/>
</dbReference>
<reference evidence="13" key="1">
    <citation type="submission" date="2022-10" db="EMBL/GenBank/DDBJ databases">
        <title>Host association and intracellularity evolved multiple times independently in the Rickettsiales.</title>
        <authorList>
            <person name="Castelli M."/>
            <person name="Nardi T."/>
            <person name="Gammuto L."/>
            <person name="Bellinzona G."/>
            <person name="Sabaneyeva E."/>
            <person name="Potekhin A."/>
            <person name="Serra V."/>
            <person name="Petroni G."/>
            <person name="Sassera D."/>
        </authorList>
    </citation>
    <scope>NUCLEOTIDE SEQUENCE [LARGE SCALE GENOMIC DNA]</scope>
    <source>
        <strain evidence="13">US_Bl 11III1</strain>
    </source>
</reference>
<gene>
    <name evidence="11" type="primary">pyrH</name>
    <name evidence="13" type="ORF">Fokcrypt_00661</name>
</gene>
<comment type="function">
    <text evidence="11">Catalyzes the reversible phosphorylation of UMP to UDP.</text>
</comment>
<dbReference type="SUPFAM" id="SSF53633">
    <property type="entry name" value="Carbamate kinase-like"/>
    <property type="match status" value="1"/>
</dbReference>
<dbReference type="CDD" id="cd04254">
    <property type="entry name" value="AAK_UMPK-PyrH-Ec"/>
    <property type="match status" value="1"/>
</dbReference>
<feature type="binding site" evidence="11">
    <location>
        <position position="176"/>
    </location>
    <ligand>
        <name>ATP</name>
        <dbReference type="ChEBI" id="CHEBI:30616"/>
    </ligand>
</feature>
<comment type="activity regulation">
    <text evidence="11">Inhibited by UTP.</text>
</comment>
<comment type="pathway">
    <text evidence="2 11">Pyrimidine metabolism; CTP biosynthesis via de novo pathway; UDP from UMP (UMPK route): step 1/1.</text>
</comment>